<comment type="caution">
    <text evidence="3">The sequence shown here is derived from an EMBL/GenBank/DDBJ whole genome shotgun (WGS) entry which is preliminary data.</text>
</comment>
<keyword evidence="1" id="KW-0732">Signal</keyword>
<dbReference type="CDD" id="cd13603">
    <property type="entry name" value="PBP2_TRAP_Siap_TeaA_like"/>
    <property type="match status" value="1"/>
</dbReference>
<dbReference type="EMBL" id="PYAV01000004">
    <property type="protein sequence ID" value="PSL48596.1"/>
    <property type="molecule type" value="Genomic_DNA"/>
</dbReference>
<dbReference type="GO" id="GO:0030288">
    <property type="term" value="C:outer membrane-bounded periplasmic space"/>
    <property type="evidence" value="ECO:0007669"/>
    <property type="project" value="InterPro"/>
</dbReference>
<reference evidence="3 4" key="1">
    <citation type="submission" date="2018-03" db="EMBL/GenBank/DDBJ databases">
        <title>Genomic Encyclopedia of Type Strains, Phase III (KMG-III): the genomes of soil and plant-associated and newly described type strains.</title>
        <authorList>
            <person name="Whitman W."/>
        </authorList>
    </citation>
    <scope>NUCLEOTIDE SEQUENCE [LARGE SCALE GENOMIC DNA]</scope>
    <source>
        <strain evidence="3 4">CGMCC 1.07653</strain>
    </source>
</reference>
<dbReference type="Gene3D" id="3.40.190.170">
    <property type="entry name" value="Bacterial extracellular solute-binding protein, family 7"/>
    <property type="match status" value="1"/>
</dbReference>
<keyword evidence="4" id="KW-1185">Reference proteome</keyword>
<dbReference type="InterPro" id="IPR004682">
    <property type="entry name" value="TRAP_DctP"/>
</dbReference>
<dbReference type="InterPro" id="IPR038404">
    <property type="entry name" value="TRAP_DctP_sf"/>
</dbReference>
<protein>
    <submittedName>
        <fullName evidence="3">Tripartite ATP-independent transporter DctP family solute receptor</fullName>
    </submittedName>
</protein>
<organism evidence="3 4">
    <name type="scientific">Salsuginibacillus halophilus</name>
    <dbReference type="NCBI Taxonomy" id="517424"/>
    <lineage>
        <taxon>Bacteria</taxon>
        <taxon>Bacillati</taxon>
        <taxon>Bacillota</taxon>
        <taxon>Bacilli</taxon>
        <taxon>Bacillales</taxon>
        <taxon>Bacillaceae</taxon>
        <taxon>Salsuginibacillus</taxon>
    </lineage>
</organism>
<dbReference type="RefSeq" id="WP_245893906.1">
    <property type="nucleotide sequence ID" value="NZ_PYAV01000004.1"/>
</dbReference>
<dbReference type="Pfam" id="PF03480">
    <property type="entry name" value="DctP"/>
    <property type="match status" value="1"/>
</dbReference>
<dbReference type="PANTHER" id="PTHR33376">
    <property type="match status" value="1"/>
</dbReference>
<dbReference type="Proteomes" id="UP000242310">
    <property type="component" value="Unassembled WGS sequence"/>
</dbReference>
<dbReference type="GO" id="GO:0030246">
    <property type="term" value="F:carbohydrate binding"/>
    <property type="evidence" value="ECO:0007669"/>
    <property type="project" value="TreeGrafter"/>
</dbReference>
<sequence length="360" mass="39137">MNKHKRFVTIAGATGLAVMLSACGGFDDEEADNGGDGGDPAEEGDEDVDEPEDAGDAEVTLRLAHSASEDHQYNIAAEHFQEEVAEQTDGDVAIEIHGNATLGGEGEAIEQVLDGSLAMTTVAADSNLANTVSEMNLFGIPYIFEDEDHVYDMLDGDLGDDMLGMVGDNGMVGMGYWEVGMRHITNSQQEIESPEDMDGLSIRVQPSPVWEAHMNALGASPTPVDFDELYSSLDQGVVDGQENPLPTIDSMNFYEVQEYVSLTGHTYTPAVVLMSEDAQDELGEHFEDVQAAVEATTEFHRDELSQMEDDVIERIEDAGVTITEEVDHEAFLEATEDVREEVSDDVPSELVDRVLEHADD</sequence>
<dbReference type="AlphaFoldDB" id="A0A2P8HQV5"/>
<accession>A0A2P8HQV5</accession>
<feature type="region of interest" description="Disordered" evidence="2">
    <location>
        <begin position="27"/>
        <end position="56"/>
    </location>
</feature>
<dbReference type="NCBIfam" id="TIGR00787">
    <property type="entry name" value="dctP"/>
    <property type="match status" value="1"/>
</dbReference>
<evidence type="ECO:0000313" key="4">
    <source>
        <dbReference type="Proteomes" id="UP000242310"/>
    </source>
</evidence>
<evidence type="ECO:0000256" key="1">
    <source>
        <dbReference type="ARBA" id="ARBA00022729"/>
    </source>
</evidence>
<dbReference type="InterPro" id="IPR018389">
    <property type="entry name" value="DctP_fam"/>
</dbReference>
<dbReference type="PROSITE" id="PS51257">
    <property type="entry name" value="PROKAR_LIPOPROTEIN"/>
    <property type="match status" value="1"/>
</dbReference>
<name>A0A2P8HQV5_9BACI</name>
<dbReference type="PIRSF" id="PIRSF006470">
    <property type="entry name" value="DctB"/>
    <property type="match status" value="1"/>
</dbReference>
<dbReference type="NCBIfam" id="NF037995">
    <property type="entry name" value="TRAP_S1"/>
    <property type="match status" value="1"/>
</dbReference>
<evidence type="ECO:0000313" key="3">
    <source>
        <dbReference type="EMBL" id="PSL48596.1"/>
    </source>
</evidence>
<proteinExistence type="predicted"/>
<evidence type="ECO:0000256" key="2">
    <source>
        <dbReference type="SAM" id="MobiDB-lite"/>
    </source>
</evidence>
<keyword evidence="3" id="KW-0675">Receptor</keyword>
<dbReference type="GO" id="GO:0055085">
    <property type="term" value="P:transmembrane transport"/>
    <property type="evidence" value="ECO:0007669"/>
    <property type="project" value="InterPro"/>
</dbReference>
<gene>
    <name evidence="3" type="ORF">B0H94_104197</name>
</gene>
<dbReference type="PANTHER" id="PTHR33376:SF2">
    <property type="entry name" value="DICARBOXYLATE-BINDING PERIPLASMIC PROTEIN"/>
    <property type="match status" value="1"/>
</dbReference>